<evidence type="ECO:0000256" key="7">
    <source>
        <dbReference type="ARBA" id="ARBA00023157"/>
    </source>
</evidence>
<keyword evidence="15" id="KW-1185">Reference proteome</keyword>
<dbReference type="GeneTree" id="ENSGT00390000006349"/>
<name>M4A4C9_XIPMA</name>
<feature type="transmembrane region" description="Helical" evidence="11">
    <location>
        <begin position="223"/>
        <end position="245"/>
    </location>
</feature>
<dbReference type="AlphaFoldDB" id="M4A4C9"/>
<evidence type="ECO:0000256" key="3">
    <source>
        <dbReference type="ARBA" id="ARBA00022692"/>
    </source>
</evidence>
<dbReference type="RefSeq" id="XP_023193846.1">
    <property type="nucleotide sequence ID" value="XM_023338078.1"/>
</dbReference>
<comment type="function">
    <text evidence="9">Essential fertilization factor required for male fertility. Part of a conserved trimeric sperm complex with the essential fertilization factors IZUMO1 and SPACA6 which bridges sperm and oocyte membranes during fertilization by binding to IZUMO1R/JUNO on the oocyte.</text>
</comment>
<keyword evidence="8" id="KW-0393">Immunoglobulin domain</keyword>
<evidence type="ECO:0000256" key="4">
    <source>
        <dbReference type="ARBA" id="ARBA00022729"/>
    </source>
</evidence>
<keyword evidence="4 12" id="KW-0732">Signal</keyword>
<reference evidence="15" key="1">
    <citation type="submission" date="2012-01" db="EMBL/GenBank/DDBJ databases">
        <authorList>
            <person name="Walter R."/>
            <person name="Schartl M."/>
            <person name="Warren W."/>
        </authorList>
    </citation>
    <scope>NUCLEOTIDE SEQUENCE [LARGE SCALE GENOMIC DNA]</scope>
    <source>
        <strain evidence="15">JP 163 A</strain>
    </source>
</reference>
<reference evidence="14" key="4">
    <citation type="submission" date="2025-09" db="UniProtKB">
        <authorList>
            <consortium name="Ensembl"/>
        </authorList>
    </citation>
    <scope>IDENTIFICATION</scope>
    <source>
        <strain evidence="14">JP 163 A</strain>
    </source>
</reference>
<dbReference type="InterPro" id="IPR013783">
    <property type="entry name" value="Ig-like_fold"/>
</dbReference>
<evidence type="ECO:0000256" key="2">
    <source>
        <dbReference type="ARBA" id="ARBA00022475"/>
    </source>
</evidence>
<dbReference type="GeneID" id="102237611"/>
<evidence type="ECO:0000256" key="10">
    <source>
        <dbReference type="ARBA" id="ARBA00050022"/>
    </source>
</evidence>
<evidence type="ECO:0000313" key="15">
    <source>
        <dbReference type="Proteomes" id="UP000002852"/>
    </source>
</evidence>
<dbReference type="OrthoDB" id="9390762at2759"/>
<feature type="domain" description="Ig-like" evidence="13">
    <location>
        <begin position="83"/>
        <end position="181"/>
    </location>
</feature>
<dbReference type="Proteomes" id="UP000002852">
    <property type="component" value="Unassembled WGS sequence"/>
</dbReference>
<evidence type="ECO:0000256" key="9">
    <source>
        <dbReference type="ARBA" id="ARBA00049937"/>
    </source>
</evidence>
<dbReference type="OMA" id="ECLTNWL"/>
<evidence type="ECO:0000256" key="8">
    <source>
        <dbReference type="ARBA" id="ARBA00023319"/>
    </source>
</evidence>
<proteinExistence type="predicted"/>
<organism evidence="14 15">
    <name type="scientific">Xiphophorus maculatus</name>
    <name type="common">Southern platyfish</name>
    <name type="synonym">Platypoecilus maculatus</name>
    <dbReference type="NCBI Taxonomy" id="8083"/>
    <lineage>
        <taxon>Eukaryota</taxon>
        <taxon>Metazoa</taxon>
        <taxon>Chordata</taxon>
        <taxon>Craniata</taxon>
        <taxon>Vertebrata</taxon>
        <taxon>Euteleostomi</taxon>
        <taxon>Actinopterygii</taxon>
        <taxon>Neopterygii</taxon>
        <taxon>Teleostei</taxon>
        <taxon>Neoteleostei</taxon>
        <taxon>Acanthomorphata</taxon>
        <taxon>Ovalentaria</taxon>
        <taxon>Atherinomorphae</taxon>
        <taxon>Cyprinodontiformes</taxon>
        <taxon>Poeciliidae</taxon>
        <taxon>Poeciliinae</taxon>
        <taxon>Xiphophorus</taxon>
    </lineage>
</organism>
<sequence length="270" mass="30534">MHVSTVTLHFLLFLHLLLPADMEEEEDKVPLEVITESSPCSMTCGLGVKTQTLCLLKDGKAAMENTEGKEGSKSSISKTCRSQQVQCVESWQCGLKTMTVTSGQRVEIDCLGEVMAAMGAFSWRVSWRYARGVISSDDSLFDRWKAPDLHRVVLDPVREKDAGTYRCDVQDTNYRRRKTVYWGVRVLPVGVVNLDYQSSLSQWDVSGRRADGSGVLQLAAGRVLLYAVVICFILAGFWIGLIFLYKTVRCRRQKNERKTEMMQLEKYVVK</sequence>
<dbReference type="Ensembl" id="ENSXMAT00000009337.2">
    <property type="protein sequence ID" value="ENSXMAP00000009323.2"/>
    <property type="gene ID" value="ENSXMAG00000009307.2"/>
</dbReference>
<protein>
    <recommendedName>
        <fullName evidence="10">Transmembrane protein 81</fullName>
    </recommendedName>
</protein>
<accession>M4A4C9</accession>
<dbReference type="HOGENOM" id="CLU_093881_0_0_1"/>
<feature type="chain" id="PRO_5017201476" description="Transmembrane protein 81" evidence="12">
    <location>
        <begin position="23"/>
        <end position="270"/>
    </location>
</feature>
<dbReference type="FunCoup" id="M4A4C9">
    <property type="interactions" value="1053"/>
</dbReference>
<dbReference type="SUPFAM" id="SSF48726">
    <property type="entry name" value="Immunoglobulin"/>
    <property type="match status" value="1"/>
</dbReference>
<evidence type="ECO:0000256" key="6">
    <source>
        <dbReference type="ARBA" id="ARBA00023136"/>
    </source>
</evidence>
<comment type="subcellular location">
    <subcellularLocation>
        <location evidence="1">Cell membrane</location>
        <topology evidence="1">Single-pass type I membrane protein</topology>
    </subcellularLocation>
</comment>
<feature type="signal peptide" evidence="12">
    <location>
        <begin position="1"/>
        <end position="22"/>
    </location>
</feature>
<evidence type="ECO:0000313" key="14">
    <source>
        <dbReference type="Ensembl" id="ENSXMAP00000009323.2"/>
    </source>
</evidence>
<evidence type="ECO:0000256" key="1">
    <source>
        <dbReference type="ARBA" id="ARBA00004251"/>
    </source>
</evidence>
<keyword evidence="2" id="KW-1003">Cell membrane</keyword>
<dbReference type="PROSITE" id="PS50835">
    <property type="entry name" value="IG_LIKE"/>
    <property type="match status" value="1"/>
</dbReference>
<dbReference type="InterPro" id="IPR039293">
    <property type="entry name" value="TMEM81"/>
</dbReference>
<keyword evidence="7" id="KW-1015">Disulfide bond</keyword>
<dbReference type="Gene3D" id="2.60.40.10">
    <property type="entry name" value="Immunoglobulins"/>
    <property type="match status" value="1"/>
</dbReference>
<evidence type="ECO:0000256" key="11">
    <source>
        <dbReference type="SAM" id="Phobius"/>
    </source>
</evidence>
<dbReference type="SMART" id="SM00409">
    <property type="entry name" value="IG"/>
    <property type="match status" value="1"/>
</dbReference>
<dbReference type="InterPro" id="IPR003599">
    <property type="entry name" value="Ig_sub"/>
</dbReference>
<dbReference type="InterPro" id="IPR036179">
    <property type="entry name" value="Ig-like_dom_sf"/>
</dbReference>
<dbReference type="InParanoid" id="M4A4C9"/>
<reference evidence="15" key="2">
    <citation type="journal article" date="2013" name="Nat. Genet.">
        <title>The genome of the platyfish, Xiphophorus maculatus, provides insights into evolutionary adaptation and several complex traits.</title>
        <authorList>
            <person name="Schartl M."/>
            <person name="Walter R.B."/>
            <person name="Shen Y."/>
            <person name="Garcia T."/>
            <person name="Catchen J."/>
            <person name="Amores A."/>
            <person name="Braasch I."/>
            <person name="Chalopin D."/>
            <person name="Volff J.N."/>
            <person name="Lesch K.P."/>
            <person name="Bisazza A."/>
            <person name="Minx P."/>
            <person name="Hillier L."/>
            <person name="Wilson R.K."/>
            <person name="Fuerstenberg S."/>
            <person name="Boore J."/>
            <person name="Searle S."/>
            <person name="Postlethwait J.H."/>
            <person name="Warren W.C."/>
        </authorList>
    </citation>
    <scope>NUCLEOTIDE SEQUENCE [LARGE SCALE GENOMIC DNA]</scope>
    <source>
        <strain evidence="15">JP 163 A</strain>
    </source>
</reference>
<reference evidence="14" key="3">
    <citation type="submission" date="2025-08" db="UniProtKB">
        <authorList>
            <consortium name="Ensembl"/>
        </authorList>
    </citation>
    <scope>IDENTIFICATION</scope>
    <source>
        <strain evidence="14">JP 163 A</strain>
    </source>
</reference>
<keyword evidence="3 11" id="KW-0812">Transmembrane</keyword>
<dbReference type="PANTHER" id="PTHR35670:SF1">
    <property type="entry name" value="TRANSMEMBRANE PROTEIN 81"/>
    <property type="match status" value="1"/>
</dbReference>
<dbReference type="GO" id="GO:0035036">
    <property type="term" value="P:sperm-egg recognition"/>
    <property type="evidence" value="ECO:0007669"/>
    <property type="project" value="Ensembl"/>
</dbReference>
<evidence type="ECO:0000256" key="5">
    <source>
        <dbReference type="ARBA" id="ARBA00022989"/>
    </source>
</evidence>
<dbReference type="eggNOG" id="ENOG502RYDZ">
    <property type="taxonomic scope" value="Eukaryota"/>
</dbReference>
<evidence type="ECO:0000259" key="13">
    <source>
        <dbReference type="PROSITE" id="PS50835"/>
    </source>
</evidence>
<dbReference type="InterPro" id="IPR007110">
    <property type="entry name" value="Ig-like_dom"/>
</dbReference>
<dbReference type="PANTHER" id="PTHR35670">
    <property type="entry name" value="TRANSMEMBRANE PROTEIN 81"/>
    <property type="match status" value="1"/>
</dbReference>
<evidence type="ECO:0000256" key="12">
    <source>
        <dbReference type="SAM" id="SignalP"/>
    </source>
</evidence>
<dbReference type="GO" id="GO:0005886">
    <property type="term" value="C:plasma membrane"/>
    <property type="evidence" value="ECO:0007669"/>
    <property type="project" value="UniProtKB-SubCell"/>
</dbReference>
<dbReference type="KEGG" id="xma:102237611"/>
<keyword evidence="5 11" id="KW-1133">Transmembrane helix</keyword>
<dbReference type="CTD" id="388730"/>
<keyword evidence="6 11" id="KW-0472">Membrane</keyword>